<feature type="transmembrane region" description="Helical" evidence="1">
    <location>
        <begin position="150"/>
        <end position="167"/>
    </location>
</feature>
<protein>
    <submittedName>
        <fullName evidence="3">Integral membrane</fullName>
    </submittedName>
</protein>
<reference evidence="3 4" key="1">
    <citation type="submission" date="2020-01" db="EMBL/GenBank/DDBJ databases">
        <title>Identification and distribution of gene clusters putatively required for synthesis of sphingolipid metabolism inhibitors in phylogenetically diverse species of the filamentous fungus Fusarium.</title>
        <authorList>
            <person name="Kim H.-S."/>
            <person name="Busman M."/>
            <person name="Brown D.W."/>
            <person name="Divon H."/>
            <person name="Uhlig S."/>
            <person name="Proctor R.H."/>
        </authorList>
    </citation>
    <scope>NUCLEOTIDE SEQUENCE [LARGE SCALE GENOMIC DNA]</scope>
    <source>
        <strain evidence="3 4">NRRL 20459</strain>
    </source>
</reference>
<proteinExistence type="predicted"/>
<evidence type="ECO:0000313" key="3">
    <source>
        <dbReference type="EMBL" id="KAF4455813.1"/>
    </source>
</evidence>
<feature type="transmembrane region" description="Helical" evidence="1">
    <location>
        <begin position="112"/>
        <end position="130"/>
    </location>
</feature>
<accession>A0A8H4KU92</accession>
<evidence type="ECO:0000313" key="4">
    <source>
        <dbReference type="Proteomes" id="UP000554235"/>
    </source>
</evidence>
<feature type="transmembrane region" description="Helical" evidence="1">
    <location>
        <begin position="39"/>
        <end position="56"/>
    </location>
</feature>
<keyword evidence="4" id="KW-1185">Reference proteome</keyword>
<dbReference type="AlphaFoldDB" id="A0A8H4KU92"/>
<dbReference type="Proteomes" id="UP000554235">
    <property type="component" value="Unassembled WGS sequence"/>
</dbReference>
<name>A0A8H4KU92_9HYPO</name>
<feature type="transmembrane region" description="Helical" evidence="1">
    <location>
        <begin position="12"/>
        <end position="32"/>
    </location>
</feature>
<evidence type="ECO:0000256" key="1">
    <source>
        <dbReference type="SAM" id="Phobius"/>
    </source>
</evidence>
<dbReference type="PANTHER" id="PTHR42109">
    <property type="entry name" value="UNPLACED GENOMIC SCAFFOLD UM_SCAF_CONTIG_1.265, WHOLE GENOME SHOTGUN SEQUENCE"/>
    <property type="match status" value="1"/>
</dbReference>
<keyword evidence="1" id="KW-0472">Membrane</keyword>
<evidence type="ECO:0000259" key="2">
    <source>
        <dbReference type="Pfam" id="PF24800"/>
    </source>
</evidence>
<dbReference type="InterPro" id="IPR056119">
    <property type="entry name" value="DUF7702"/>
</dbReference>
<dbReference type="Pfam" id="PF24800">
    <property type="entry name" value="DUF7702"/>
    <property type="match status" value="1"/>
</dbReference>
<sequence>MATYDLPSQNNINLSYAALGIFGALLIPSLYITWKHGKAGIICWPIFVSFFGLRFVSDAYLIVHKDDVEEPNTVTLMTNAGSIVCLSLTLIGMVYEAVSIVPSPSRRLGRKIMLGVTHLANTVGIGMAAYAGKADENEPGGVKNETLNKIGNILIFLVMVVVLFWLWPAAKRVLAARQEINYKAAKVLLIAVVPGTVLQLIRLSYSLTYAFNRIPSLDPVTGSFATRLILMFGTQLFIVLVVIAGGWMSKDVRPNSQVKVRGEANGASISLVDHQDGRVV</sequence>
<feature type="transmembrane region" description="Helical" evidence="1">
    <location>
        <begin position="76"/>
        <end position="100"/>
    </location>
</feature>
<feature type="transmembrane region" description="Helical" evidence="1">
    <location>
        <begin position="187"/>
        <end position="205"/>
    </location>
</feature>
<comment type="caution">
    <text evidence="3">The sequence shown here is derived from an EMBL/GenBank/DDBJ whole genome shotgun (WGS) entry which is preliminary data.</text>
</comment>
<feature type="transmembrane region" description="Helical" evidence="1">
    <location>
        <begin position="225"/>
        <end position="247"/>
    </location>
</feature>
<feature type="domain" description="DUF7702" evidence="2">
    <location>
        <begin position="14"/>
        <end position="250"/>
    </location>
</feature>
<dbReference type="EMBL" id="JAADYS010002716">
    <property type="protein sequence ID" value="KAF4455813.1"/>
    <property type="molecule type" value="Genomic_DNA"/>
</dbReference>
<dbReference type="OrthoDB" id="2560628at2759"/>
<gene>
    <name evidence="3" type="ORF">FALBO_15553</name>
</gene>
<dbReference type="PANTHER" id="PTHR42109:SF2">
    <property type="entry name" value="INTEGRAL MEMBRANE PROTEIN"/>
    <property type="match status" value="1"/>
</dbReference>
<keyword evidence="1" id="KW-1133">Transmembrane helix</keyword>
<organism evidence="3 4">
    <name type="scientific">Fusarium albosuccineum</name>
    <dbReference type="NCBI Taxonomy" id="1237068"/>
    <lineage>
        <taxon>Eukaryota</taxon>
        <taxon>Fungi</taxon>
        <taxon>Dikarya</taxon>
        <taxon>Ascomycota</taxon>
        <taxon>Pezizomycotina</taxon>
        <taxon>Sordariomycetes</taxon>
        <taxon>Hypocreomycetidae</taxon>
        <taxon>Hypocreales</taxon>
        <taxon>Nectriaceae</taxon>
        <taxon>Fusarium</taxon>
        <taxon>Fusarium decemcellulare species complex</taxon>
    </lineage>
</organism>
<keyword evidence="1" id="KW-0812">Transmembrane</keyword>